<dbReference type="EMBL" id="JAODUO010000245">
    <property type="protein sequence ID" value="KAK2185118.1"/>
    <property type="molecule type" value="Genomic_DNA"/>
</dbReference>
<evidence type="ECO:0000256" key="1">
    <source>
        <dbReference type="SAM" id="MobiDB-lite"/>
    </source>
</evidence>
<organism evidence="2 3">
    <name type="scientific">Ridgeia piscesae</name>
    <name type="common">Tubeworm</name>
    <dbReference type="NCBI Taxonomy" id="27915"/>
    <lineage>
        <taxon>Eukaryota</taxon>
        <taxon>Metazoa</taxon>
        <taxon>Spiralia</taxon>
        <taxon>Lophotrochozoa</taxon>
        <taxon>Annelida</taxon>
        <taxon>Polychaeta</taxon>
        <taxon>Sedentaria</taxon>
        <taxon>Canalipalpata</taxon>
        <taxon>Sabellida</taxon>
        <taxon>Siboglinidae</taxon>
        <taxon>Ridgeia</taxon>
    </lineage>
</organism>
<dbReference type="AlphaFoldDB" id="A0AAD9UD86"/>
<dbReference type="Proteomes" id="UP001209878">
    <property type="component" value="Unassembled WGS sequence"/>
</dbReference>
<proteinExistence type="predicted"/>
<evidence type="ECO:0000313" key="3">
    <source>
        <dbReference type="Proteomes" id="UP001209878"/>
    </source>
</evidence>
<sequence>MAPPPHARPRKRSSGLIRDLLATVVEESKEKGREYYEEEMEWVQQPDHSHVKKRHPHDDKKHPHGVAERITKIYNAVEDSSKQKGLDYFEEETSWPIHSSTH</sequence>
<comment type="caution">
    <text evidence="2">The sequence shown here is derived from an EMBL/GenBank/DDBJ whole genome shotgun (WGS) entry which is preliminary data.</text>
</comment>
<name>A0AAD9UD86_RIDPI</name>
<evidence type="ECO:0000313" key="2">
    <source>
        <dbReference type="EMBL" id="KAK2185118.1"/>
    </source>
</evidence>
<reference evidence="2" key="1">
    <citation type="journal article" date="2023" name="Mol. Biol. Evol.">
        <title>Third-Generation Sequencing Reveals the Adaptive Role of the Epigenome in Three Deep-Sea Polychaetes.</title>
        <authorList>
            <person name="Perez M."/>
            <person name="Aroh O."/>
            <person name="Sun Y."/>
            <person name="Lan Y."/>
            <person name="Juniper S.K."/>
            <person name="Young C.R."/>
            <person name="Angers B."/>
            <person name="Qian P.Y."/>
        </authorList>
    </citation>
    <scope>NUCLEOTIDE SEQUENCE</scope>
    <source>
        <strain evidence="2">R07B-5</strain>
    </source>
</reference>
<feature type="compositionally biased region" description="Basic and acidic residues" evidence="1">
    <location>
        <begin position="56"/>
        <end position="66"/>
    </location>
</feature>
<accession>A0AAD9UD86</accession>
<gene>
    <name evidence="2" type="ORF">NP493_246g03037</name>
</gene>
<protein>
    <submittedName>
        <fullName evidence="2">Uncharacterized protein</fullName>
    </submittedName>
</protein>
<keyword evidence="3" id="KW-1185">Reference proteome</keyword>
<feature type="region of interest" description="Disordered" evidence="1">
    <location>
        <begin position="37"/>
        <end position="66"/>
    </location>
</feature>